<evidence type="ECO:0000256" key="1">
    <source>
        <dbReference type="SAM" id="MobiDB-lite"/>
    </source>
</evidence>
<gene>
    <name evidence="3" type="ORF">GCM10010394_13900</name>
</gene>
<keyword evidence="2" id="KW-1133">Transmembrane helix</keyword>
<keyword evidence="2" id="KW-0472">Membrane</keyword>
<keyword evidence="4" id="KW-1185">Reference proteome</keyword>
<evidence type="ECO:0000313" key="3">
    <source>
        <dbReference type="EMBL" id="GAA0586108.1"/>
    </source>
</evidence>
<sequence length="343" mass="36259">MSARRGGGGARWNDETQSWEQGEPPPRGAPWPPAPPAAPPAAPPSYGPSSGALFGQPPPLPPEPPPVAPRRPVPEPGVYHDAETQGAYELPRDPAYPPPYAPVEPGKRRQRAVVAGVVAAVLAGGLVGGWLLWGRDDGSGSGGVATTSSSASVSTPSDSPGESATDTPTDTPTGEATTATPTQGATDTATPDTGGAPVPDGYRRVEDPLGWSVAVPAAWSRTEERSSALYRSPDQRYLLQMFRLTEPGITPYEALRITSKNLAYNRGYEEISLRRMTEVTTTDAAELVYAYNRTFQTDRIQGIARAFVAGNGVPYTVLVYGPDEDWPAQRGILSQVLGTFSPK</sequence>
<feature type="compositionally biased region" description="Pro residues" evidence="1">
    <location>
        <begin position="56"/>
        <end position="75"/>
    </location>
</feature>
<comment type="caution">
    <text evidence="3">The sequence shown here is derived from an EMBL/GenBank/DDBJ whole genome shotgun (WGS) entry which is preliminary data.</text>
</comment>
<evidence type="ECO:0000256" key="2">
    <source>
        <dbReference type="SAM" id="Phobius"/>
    </source>
</evidence>
<evidence type="ECO:0000313" key="4">
    <source>
        <dbReference type="Proteomes" id="UP001500668"/>
    </source>
</evidence>
<dbReference type="Proteomes" id="UP001500668">
    <property type="component" value="Unassembled WGS sequence"/>
</dbReference>
<name>A0ABN1FA12_9ACTN</name>
<feature type="compositionally biased region" description="Gly residues" evidence="1">
    <location>
        <begin position="1"/>
        <end position="10"/>
    </location>
</feature>
<proteinExistence type="predicted"/>
<feature type="region of interest" description="Disordered" evidence="1">
    <location>
        <begin position="139"/>
        <end position="204"/>
    </location>
</feature>
<feature type="region of interest" description="Disordered" evidence="1">
    <location>
        <begin position="1"/>
        <end position="105"/>
    </location>
</feature>
<organism evidence="3 4">
    <name type="scientific">Streptomyces crystallinus</name>
    <dbReference type="NCBI Taxonomy" id="68191"/>
    <lineage>
        <taxon>Bacteria</taxon>
        <taxon>Bacillati</taxon>
        <taxon>Actinomycetota</taxon>
        <taxon>Actinomycetes</taxon>
        <taxon>Kitasatosporales</taxon>
        <taxon>Streptomycetaceae</taxon>
        <taxon>Streptomyces</taxon>
    </lineage>
</organism>
<dbReference type="EMBL" id="BAAACA010000007">
    <property type="protein sequence ID" value="GAA0586108.1"/>
    <property type="molecule type" value="Genomic_DNA"/>
</dbReference>
<dbReference type="RefSeq" id="WP_344071267.1">
    <property type="nucleotide sequence ID" value="NZ_BAAACA010000007.1"/>
</dbReference>
<keyword evidence="2" id="KW-0812">Transmembrane</keyword>
<feature type="compositionally biased region" description="Low complexity" evidence="1">
    <location>
        <begin position="144"/>
        <end position="196"/>
    </location>
</feature>
<protein>
    <recommendedName>
        <fullName evidence="5">Serine/arginine repetitive matrix protein 2</fullName>
    </recommendedName>
</protein>
<feature type="compositionally biased region" description="Pro residues" evidence="1">
    <location>
        <begin position="23"/>
        <end position="46"/>
    </location>
</feature>
<feature type="transmembrane region" description="Helical" evidence="2">
    <location>
        <begin position="112"/>
        <end position="133"/>
    </location>
</feature>
<evidence type="ECO:0008006" key="5">
    <source>
        <dbReference type="Google" id="ProtNLM"/>
    </source>
</evidence>
<reference evidence="3 4" key="1">
    <citation type="journal article" date="2019" name="Int. J. Syst. Evol. Microbiol.">
        <title>The Global Catalogue of Microorganisms (GCM) 10K type strain sequencing project: providing services to taxonomists for standard genome sequencing and annotation.</title>
        <authorList>
            <consortium name="The Broad Institute Genomics Platform"/>
            <consortium name="The Broad Institute Genome Sequencing Center for Infectious Disease"/>
            <person name="Wu L."/>
            <person name="Ma J."/>
        </authorList>
    </citation>
    <scope>NUCLEOTIDE SEQUENCE [LARGE SCALE GENOMIC DNA]</scope>
    <source>
        <strain evidence="3 4">JCM 5067</strain>
    </source>
</reference>
<accession>A0ABN1FA12</accession>